<feature type="domain" description="RNA polymerase sigma factor 70 region 4 type 2" evidence="7">
    <location>
        <begin position="109"/>
        <end position="161"/>
    </location>
</feature>
<dbReference type="PANTHER" id="PTHR43133">
    <property type="entry name" value="RNA POLYMERASE ECF-TYPE SIGMA FACTO"/>
    <property type="match status" value="1"/>
</dbReference>
<evidence type="ECO:0008006" key="10">
    <source>
        <dbReference type="Google" id="ProtNLM"/>
    </source>
</evidence>
<name>A0A1F5NFF7_9BACT</name>
<comment type="similarity">
    <text evidence="1">Belongs to the sigma-70 factor family. ECF subfamily.</text>
</comment>
<accession>A0A1F5NFF7</accession>
<dbReference type="NCBIfam" id="TIGR02937">
    <property type="entry name" value="sigma70-ECF"/>
    <property type="match status" value="1"/>
</dbReference>
<keyword evidence="5" id="KW-0804">Transcription</keyword>
<comment type="caution">
    <text evidence="8">The sequence shown here is derived from an EMBL/GenBank/DDBJ whole genome shotgun (WGS) entry which is preliminary data.</text>
</comment>
<protein>
    <recommendedName>
        <fullName evidence="10">RNA polymerase sigma factor</fullName>
    </recommendedName>
</protein>
<dbReference type="InterPro" id="IPR013249">
    <property type="entry name" value="RNA_pol_sigma70_r4_t2"/>
</dbReference>
<dbReference type="SUPFAM" id="SSF88659">
    <property type="entry name" value="Sigma3 and sigma4 domains of RNA polymerase sigma factors"/>
    <property type="match status" value="1"/>
</dbReference>
<dbReference type="Gene3D" id="1.10.10.10">
    <property type="entry name" value="Winged helix-like DNA-binding domain superfamily/Winged helix DNA-binding domain"/>
    <property type="match status" value="1"/>
</dbReference>
<gene>
    <name evidence="8" type="ORF">A3K06_02695</name>
</gene>
<reference evidence="8 9" key="1">
    <citation type="journal article" date="2016" name="Nat. Commun.">
        <title>Thousands of microbial genomes shed light on interconnected biogeochemical processes in an aquifer system.</title>
        <authorList>
            <person name="Anantharaman K."/>
            <person name="Brown C.T."/>
            <person name="Hug L.A."/>
            <person name="Sharon I."/>
            <person name="Castelle C.J."/>
            <person name="Probst A.J."/>
            <person name="Thomas B.C."/>
            <person name="Singh A."/>
            <person name="Wilkins M.J."/>
            <person name="Karaoz U."/>
            <person name="Brodie E.L."/>
            <person name="Williams K.H."/>
            <person name="Hubbard S.S."/>
            <person name="Banfield J.F."/>
        </authorList>
    </citation>
    <scope>NUCLEOTIDE SEQUENCE [LARGE SCALE GENOMIC DNA]</scope>
</reference>
<evidence type="ECO:0000259" key="6">
    <source>
        <dbReference type="Pfam" id="PF04542"/>
    </source>
</evidence>
<evidence type="ECO:0000256" key="4">
    <source>
        <dbReference type="ARBA" id="ARBA00023125"/>
    </source>
</evidence>
<evidence type="ECO:0000256" key="3">
    <source>
        <dbReference type="ARBA" id="ARBA00023082"/>
    </source>
</evidence>
<dbReference type="GO" id="GO:0003677">
    <property type="term" value="F:DNA binding"/>
    <property type="evidence" value="ECO:0007669"/>
    <property type="project" value="UniProtKB-KW"/>
</dbReference>
<evidence type="ECO:0000256" key="2">
    <source>
        <dbReference type="ARBA" id="ARBA00023015"/>
    </source>
</evidence>
<dbReference type="Proteomes" id="UP000176547">
    <property type="component" value="Unassembled WGS sequence"/>
</dbReference>
<dbReference type="GO" id="GO:0016987">
    <property type="term" value="F:sigma factor activity"/>
    <property type="evidence" value="ECO:0007669"/>
    <property type="project" value="UniProtKB-KW"/>
</dbReference>
<evidence type="ECO:0000259" key="7">
    <source>
        <dbReference type="Pfam" id="PF08281"/>
    </source>
</evidence>
<sequence length="168" mass="19903">MSKETKQSEAYLKAYDEYADAIYRYCLFRVFNEEKAKDLAQDTFLRTWEYLANGRQIENIRAFLYRVATNLIIDQSRKKREESLDVLQEQGFEPGFEELDRIEANMDSEQFLEILQELDEPTRLCLTLRYVEDLEPREIAEITGESANTVSVRIHRGIKKLKILIEHE</sequence>
<keyword evidence="4" id="KW-0238">DNA-binding</keyword>
<dbReference type="PANTHER" id="PTHR43133:SF8">
    <property type="entry name" value="RNA POLYMERASE SIGMA FACTOR HI_1459-RELATED"/>
    <property type="match status" value="1"/>
</dbReference>
<dbReference type="InterPro" id="IPR039425">
    <property type="entry name" value="RNA_pol_sigma-70-like"/>
</dbReference>
<dbReference type="InterPro" id="IPR014284">
    <property type="entry name" value="RNA_pol_sigma-70_dom"/>
</dbReference>
<dbReference type="CDD" id="cd06171">
    <property type="entry name" value="Sigma70_r4"/>
    <property type="match status" value="1"/>
</dbReference>
<dbReference type="InterPro" id="IPR007627">
    <property type="entry name" value="RNA_pol_sigma70_r2"/>
</dbReference>
<dbReference type="Pfam" id="PF04542">
    <property type="entry name" value="Sigma70_r2"/>
    <property type="match status" value="1"/>
</dbReference>
<dbReference type="InterPro" id="IPR013324">
    <property type="entry name" value="RNA_pol_sigma_r3/r4-like"/>
</dbReference>
<dbReference type="AlphaFoldDB" id="A0A1F5NFF7"/>
<dbReference type="Pfam" id="PF08281">
    <property type="entry name" value="Sigma70_r4_2"/>
    <property type="match status" value="1"/>
</dbReference>
<dbReference type="SUPFAM" id="SSF88946">
    <property type="entry name" value="Sigma2 domain of RNA polymerase sigma factors"/>
    <property type="match status" value="1"/>
</dbReference>
<dbReference type="EMBL" id="MFEG01000008">
    <property type="protein sequence ID" value="OGE76396.1"/>
    <property type="molecule type" value="Genomic_DNA"/>
</dbReference>
<evidence type="ECO:0000313" key="9">
    <source>
        <dbReference type="Proteomes" id="UP000176547"/>
    </source>
</evidence>
<proteinExistence type="inferred from homology"/>
<dbReference type="InterPro" id="IPR013325">
    <property type="entry name" value="RNA_pol_sigma_r2"/>
</dbReference>
<dbReference type="GO" id="GO:0006352">
    <property type="term" value="P:DNA-templated transcription initiation"/>
    <property type="evidence" value="ECO:0007669"/>
    <property type="project" value="InterPro"/>
</dbReference>
<organism evidence="8 9">
    <name type="scientific">Candidatus Doudnabacteria bacterium RIFCSPHIGHO2_01_52_17</name>
    <dbReference type="NCBI Taxonomy" id="1817820"/>
    <lineage>
        <taxon>Bacteria</taxon>
        <taxon>Candidatus Doudnaibacteriota</taxon>
    </lineage>
</organism>
<dbReference type="Gene3D" id="1.10.1740.10">
    <property type="match status" value="1"/>
</dbReference>
<keyword evidence="2" id="KW-0805">Transcription regulation</keyword>
<keyword evidence="3" id="KW-0731">Sigma factor</keyword>
<feature type="domain" description="RNA polymerase sigma-70 region 2" evidence="6">
    <location>
        <begin position="15"/>
        <end position="80"/>
    </location>
</feature>
<evidence type="ECO:0000313" key="8">
    <source>
        <dbReference type="EMBL" id="OGE76396.1"/>
    </source>
</evidence>
<dbReference type="InterPro" id="IPR036388">
    <property type="entry name" value="WH-like_DNA-bd_sf"/>
</dbReference>
<evidence type="ECO:0000256" key="1">
    <source>
        <dbReference type="ARBA" id="ARBA00010641"/>
    </source>
</evidence>
<evidence type="ECO:0000256" key="5">
    <source>
        <dbReference type="ARBA" id="ARBA00023163"/>
    </source>
</evidence>